<keyword evidence="5 7" id="KW-0573">Peptidoglycan synthesis</keyword>
<dbReference type="EMBL" id="CP045571">
    <property type="protein sequence ID" value="QFX96271.1"/>
    <property type="molecule type" value="Genomic_DNA"/>
</dbReference>
<keyword evidence="4 7" id="KW-0133">Cell shape</keyword>
<dbReference type="Proteomes" id="UP000363590">
    <property type="component" value="Chromosome"/>
</dbReference>
<evidence type="ECO:0000256" key="1">
    <source>
        <dbReference type="ARBA" id="ARBA00004752"/>
    </source>
</evidence>
<evidence type="ECO:0000313" key="10">
    <source>
        <dbReference type="Proteomes" id="UP000363590"/>
    </source>
</evidence>
<dbReference type="GO" id="GO:0016740">
    <property type="term" value="F:transferase activity"/>
    <property type="evidence" value="ECO:0007669"/>
    <property type="project" value="UniProtKB-KW"/>
</dbReference>
<dbReference type="Gene3D" id="2.40.440.10">
    <property type="entry name" value="L,D-transpeptidase catalytic domain-like"/>
    <property type="match status" value="1"/>
</dbReference>
<evidence type="ECO:0000313" key="9">
    <source>
        <dbReference type="EMBL" id="QFX96271.1"/>
    </source>
</evidence>
<sequence>MNYFWDGRAVHYFPRLAYGFRQSTGCVELPLKAAQRAYGMIHIGTPVTVMP</sequence>
<keyword evidence="6 7" id="KW-0961">Cell wall biogenesis/degradation</keyword>
<comment type="pathway">
    <text evidence="1 7">Cell wall biogenesis; peptidoglycan biosynthesis.</text>
</comment>
<dbReference type="InterPro" id="IPR005490">
    <property type="entry name" value="LD_TPept_cat_dom"/>
</dbReference>
<dbReference type="SUPFAM" id="SSF141523">
    <property type="entry name" value="L,D-transpeptidase catalytic domain-like"/>
    <property type="match status" value="1"/>
</dbReference>
<evidence type="ECO:0000256" key="3">
    <source>
        <dbReference type="ARBA" id="ARBA00022679"/>
    </source>
</evidence>
<reference evidence="9 10" key="1">
    <citation type="submission" date="2019-10" db="EMBL/GenBank/DDBJ databases">
        <authorList>
            <person name="Wang R."/>
        </authorList>
    </citation>
    <scope>NUCLEOTIDE SEQUENCE [LARGE SCALE GENOMIC DNA]</scope>
    <source>
        <strain evidence="9 10">ATCC 19377</strain>
    </source>
</reference>
<evidence type="ECO:0000256" key="4">
    <source>
        <dbReference type="ARBA" id="ARBA00022960"/>
    </source>
</evidence>
<evidence type="ECO:0000256" key="5">
    <source>
        <dbReference type="ARBA" id="ARBA00022984"/>
    </source>
</evidence>
<dbReference type="UniPathway" id="UPA00219"/>
<evidence type="ECO:0000256" key="7">
    <source>
        <dbReference type="PROSITE-ProRule" id="PRU01373"/>
    </source>
</evidence>
<evidence type="ECO:0000256" key="6">
    <source>
        <dbReference type="ARBA" id="ARBA00023316"/>
    </source>
</evidence>
<proteinExistence type="inferred from homology"/>
<protein>
    <recommendedName>
        <fullName evidence="8">L,D-TPase catalytic domain-containing protein</fullName>
    </recommendedName>
</protein>
<dbReference type="PROSITE" id="PS52029">
    <property type="entry name" value="LD_TPASE"/>
    <property type="match status" value="1"/>
</dbReference>
<accession>A0A5P9XQI1</accession>
<name>A0A5P9XQI1_ACITH</name>
<dbReference type="GO" id="GO:0071555">
    <property type="term" value="P:cell wall organization"/>
    <property type="evidence" value="ECO:0007669"/>
    <property type="project" value="UniProtKB-UniRule"/>
</dbReference>
<dbReference type="KEGG" id="atx:GCD22_02017"/>
<keyword evidence="3" id="KW-0808">Transferase</keyword>
<feature type="active site" description="Proton donor/acceptor" evidence="7">
    <location>
        <position position="11"/>
    </location>
</feature>
<evidence type="ECO:0000256" key="2">
    <source>
        <dbReference type="ARBA" id="ARBA00005992"/>
    </source>
</evidence>
<gene>
    <name evidence="9" type="ORF">GCD22_02017</name>
</gene>
<dbReference type="GO" id="GO:0009252">
    <property type="term" value="P:peptidoglycan biosynthetic process"/>
    <property type="evidence" value="ECO:0007669"/>
    <property type="project" value="UniProtKB-UniPathway"/>
</dbReference>
<organism evidence="9 10">
    <name type="scientific">Acidithiobacillus thiooxidans ATCC 19377</name>
    <dbReference type="NCBI Taxonomy" id="637390"/>
    <lineage>
        <taxon>Bacteria</taxon>
        <taxon>Pseudomonadati</taxon>
        <taxon>Pseudomonadota</taxon>
        <taxon>Acidithiobacillia</taxon>
        <taxon>Acidithiobacillales</taxon>
        <taxon>Acidithiobacillaceae</taxon>
        <taxon>Acidithiobacillus</taxon>
    </lineage>
</organism>
<dbReference type="CDD" id="cd16913">
    <property type="entry name" value="YkuD_like"/>
    <property type="match status" value="1"/>
</dbReference>
<dbReference type="InterPro" id="IPR038063">
    <property type="entry name" value="Transpep_catalytic_dom"/>
</dbReference>
<dbReference type="GO" id="GO:0004180">
    <property type="term" value="F:carboxypeptidase activity"/>
    <property type="evidence" value="ECO:0007669"/>
    <property type="project" value="UniProtKB-ARBA"/>
</dbReference>
<evidence type="ECO:0000259" key="8">
    <source>
        <dbReference type="PROSITE" id="PS52029"/>
    </source>
</evidence>
<dbReference type="GO" id="GO:0008360">
    <property type="term" value="P:regulation of cell shape"/>
    <property type="evidence" value="ECO:0007669"/>
    <property type="project" value="UniProtKB-UniRule"/>
</dbReference>
<feature type="domain" description="L,D-TPase catalytic" evidence="8">
    <location>
        <begin position="1"/>
        <end position="50"/>
    </location>
</feature>
<comment type="similarity">
    <text evidence="2">Belongs to the YkuD family.</text>
</comment>
<dbReference type="AlphaFoldDB" id="A0A5P9XQI1"/>
<feature type="active site" description="Nucleophile" evidence="7">
    <location>
        <position position="26"/>
    </location>
</feature>